<keyword evidence="2" id="KW-1003">Cell membrane</keyword>
<keyword evidence="5 6" id="KW-0472">Membrane</keyword>
<feature type="transmembrane region" description="Helical" evidence="6">
    <location>
        <begin position="354"/>
        <end position="372"/>
    </location>
</feature>
<evidence type="ECO:0000313" key="7">
    <source>
        <dbReference type="EMBL" id="MBH8557944.1"/>
    </source>
</evidence>
<comment type="subcellular location">
    <subcellularLocation>
        <location evidence="1">Cell inner membrane</location>
        <topology evidence="1">Multi-pass membrane protein</topology>
    </subcellularLocation>
</comment>
<proteinExistence type="predicted"/>
<dbReference type="InterPro" id="IPR050375">
    <property type="entry name" value="MFS_TsgA-like"/>
</dbReference>
<feature type="transmembrane region" description="Helical" evidence="6">
    <location>
        <begin position="201"/>
        <end position="220"/>
    </location>
</feature>
<dbReference type="PANTHER" id="PTHR43702">
    <property type="entry name" value="L-FUCOSE-PROTON SYMPORTER"/>
    <property type="match status" value="1"/>
</dbReference>
<gene>
    <name evidence="7" type="ORF">I7X13_07800</name>
</gene>
<evidence type="ECO:0000313" key="8">
    <source>
        <dbReference type="Proteomes" id="UP000625631"/>
    </source>
</evidence>
<feature type="transmembrane region" description="Helical" evidence="6">
    <location>
        <begin position="84"/>
        <end position="103"/>
    </location>
</feature>
<dbReference type="Gene3D" id="1.20.1250.20">
    <property type="entry name" value="MFS general substrate transporter like domains"/>
    <property type="match status" value="2"/>
</dbReference>
<evidence type="ECO:0000256" key="2">
    <source>
        <dbReference type="ARBA" id="ARBA00022475"/>
    </source>
</evidence>
<dbReference type="PANTHER" id="PTHR43702:SF3">
    <property type="entry name" value="PROTEIN TSGA"/>
    <property type="match status" value="1"/>
</dbReference>
<dbReference type="CDD" id="cd17394">
    <property type="entry name" value="MFS_FucP_like"/>
    <property type="match status" value="1"/>
</dbReference>
<feature type="transmembrane region" description="Helical" evidence="6">
    <location>
        <begin position="18"/>
        <end position="38"/>
    </location>
</feature>
<evidence type="ECO:0000256" key="4">
    <source>
        <dbReference type="ARBA" id="ARBA00022989"/>
    </source>
</evidence>
<accession>A0ABS0Q5M1</accession>
<name>A0ABS0Q5M1_9BACT</name>
<dbReference type="RefSeq" id="WP_198066595.1">
    <property type="nucleotide sequence ID" value="NZ_JAEDAD010000001.1"/>
</dbReference>
<dbReference type="Proteomes" id="UP000625631">
    <property type="component" value="Unassembled WGS sequence"/>
</dbReference>
<organism evidence="7 8">
    <name type="scientific">Hymenobacter negativus</name>
    <dbReference type="NCBI Taxonomy" id="2795026"/>
    <lineage>
        <taxon>Bacteria</taxon>
        <taxon>Pseudomonadati</taxon>
        <taxon>Bacteroidota</taxon>
        <taxon>Cytophagia</taxon>
        <taxon>Cytophagales</taxon>
        <taxon>Hymenobacteraceae</taxon>
        <taxon>Hymenobacter</taxon>
    </lineage>
</organism>
<keyword evidence="4 6" id="KW-1133">Transmembrane helix</keyword>
<sequence length="464" mass="48321">MAIPVSSAATTAAPARSYAGPMVLMTTLFFLFGAVTNFNDVLMPYLKDVCQLTDLQSSAVQSAFFGAYFLMSLPAGWVLKKLGYQRGIVVGLLVMAGGALLFIPAADSRAFALFLTALATLGAGITLLQVAANPYVSILGPARGAAARVSVVGVANNFGGALSPLVGGLVLFGGSVALKARLAALPLTERLAEESQLVKGPYIGLAVFLVLLAALFFFLVKLPDIEGIPEEAAEEARPMAAGRTSALAFPHLVLGIAAIFVYVGVEVGLGSFLIRYGESQGIRQLSAFTQSLVQGLNVATNYALVLFGKEPSAIDTTAGFTKAVGAVLVSSYWFGSLIGRVVGIPLLLKFHNRVLLVAVCAAGTALVGASILSTGETALWLIVLCGLMNSIMWPVIFPLAITGLGPFTKQGSSYLIMAIVGGALIPPLMGFIATHGGGLRVAFVVPALCYLYLLFYAVSGYRVR</sequence>
<feature type="transmembrane region" description="Helical" evidence="6">
    <location>
        <begin position="378"/>
        <end position="401"/>
    </location>
</feature>
<reference evidence="7 8" key="1">
    <citation type="submission" date="2020-12" db="EMBL/GenBank/DDBJ databases">
        <title>Hymenobacter sp.</title>
        <authorList>
            <person name="Kim M.K."/>
        </authorList>
    </citation>
    <scope>NUCLEOTIDE SEQUENCE [LARGE SCALE GENOMIC DNA]</scope>
    <source>
        <strain evidence="7 8">BT442</strain>
    </source>
</reference>
<evidence type="ECO:0000256" key="5">
    <source>
        <dbReference type="ARBA" id="ARBA00023136"/>
    </source>
</evidence>
<keyword evidence="3 6" id="KW-0812">Transmembrane</keyword>
<dbReference type="Pfam" id="PF07690">
    <property type="entry name" value="MFS_1"/>
    <property type="match status" value="1"/>
</dbReference>
<evidence type="ECO:0000256" key="1">
    <source>
        <dbReference type="ARBA" id="ARBA00004429"/>
    </source>
</evidence>
<feature type="transmembrane region" description="Helical" evidence="6">
    <location>
        <begin position="59"/>
        <end position="78"/>
    </location>
</feature>
<dbReference type="InterPro" id="IPR036259">
    <property type="entry name" value="MFS_trans_sf"/>
</dbReference>
<dbReference type="SUPFAM" id="SSF103473">
    <property type="entry name" value="MFS general substrate transporter"/>
    <property type="match status" value="1"/>
</dbReference>
<keyword evidence="8" id="KW-1185">Reference proteome</keyword>
<feature type="transmembrane region" description="Helical" evidence="6">
    <location>
        <begin position="439"/>
        <end position="458"/>
    </location>
</feature>
<evidence type="ECO:0000256" key="3">
    <source>
        <dbReference type="ARBA" id="ARBA00022692"/>
    </source>
</evidence>
<dbReference type="InterPro" id="IPR011701">
    <property type="entry name" value="MFS"/>
</dbReference>
<feature type="transmembrane region" description="Helical" evidence="6">
    <location>
        <begin position="319"/>
        <end position="342"/>
    </location>
</feature>
<feature type="transmembrane region" description="Helical" evidence="6">
    <location>
        <begin position="161"/>
        <end position="180"/>
    </location>
</feature>
<dbReference type="EMBL" id="JAEDAE010000002">
    <property type="protein sequence ID" value="MBH8557944.1"/>
    <property type="molecule type" value="Genomic_DNA"/>
</dbReference>
<protein>
    <submittedName>
        <fullName evidence="7">Sugar MFS transporter</fullName>
    </submittedName>
</protein>
<evidence type="ECO:0000256" key="6">
    <source>
        <dbReference type="SAM" id="Phobius"/>
    </source>
</evidence>
<feature type="transmembrane region" description="Helical" evidence="6">
    <location>
        <begin position="252"/>
        <end position="273"/>
    </location>
</feature>
<feature type="transmembrane region" description="Helical" evidence="6">
    <location>
        <begin position="413"/>
        <end position="433"/>
    </location>
</feature>
<feature type="transmembrane region" description="Helical" evidence="6">
    <location>
        <begin position="110"/>
        <end position="132"/>
    </location>
</feature>
<comment type="caution">
    <text evidence="7">The sequence shown here is derived from an EMBL/GenBank/DDBJ whole genome shotgun (WGS) entry which is preliminary data.</text>
</comment>